<organism evidence="1 2">
    <name type="scientific">Hymenobacter coccineus</name>
    <dbReference type="NCBI Taxonomy" id="1908235"/>
    <lineage>
        <taxon>Bacteria</taxon>
        <taxon>Pseudomonadati</taxon>
        <taxon>Bacteroidota</taxon>
        <taxon>Cytophagia</taxon>
        <taxon>Cytophagales</taxon>
        <taxon>Hymenobacteraceae</taxon>
        <taxon>Hymenobacter</taxon>
    </lineage>
</organism>
<evidence type="ECO:0000313" key="1">
    <source>
        <dbReference type="EMBL" id="OGX90162.1"/>
    </source>
</evidence>
<accession>A0A1G1TH12</accession>
<proteinExistence type="predicted"/>
<keyword evidence="2" id="KW-1185">Reference proteome</keyword>
<evidence type="ECO:0000313" key="2">
    <source>
        <dbReference type="Proteomes" id="UP000177506"/>
    </source>
</evidence>
<sequence>MHDQVYLTLKQAEFWEPGFEIRKFVNKVLLTALAELPNSQQPLPAEQLAAVIKKINRTKA</sequence>
<dbReference type="AlphaFoldDB" id="A0A1G1TH12"/>
<comment type="caution">
    <text evidence="1">The sequence shown here is derived from an EMBL/GenBank/DDBJ whole genome shotgun (WGS) entry which is preliminary data.</text>
</comment>
<reference evidence="1 2" key="1">
    <citation type="submission" date="2016-08" db="EMBL/GenBank/DDBJ databases">
        <title>Hymenobacter coccineus sp. nov., Hymenobacter lapidarius sp. nov. and Hymenobacter glacialis sp. nov., isolated from Antarctic soil.</title>
        <authorList>
            <person name="Sedlacek I."/>
            <person name="Kralova S."/>
            <person name="Kyrova K."/>
            <person name="Maslanova I."/>
            <person name="Stankova E."/>
            <person name="Vrbovska V."/>
            <person name="Nemec M."/>
            <person name="Bartak M."/>
            <person name="Svec P."/>
            <person name="Busse H.-J."/>
            <person name="Pantucek R."/>
        </authorList>
    </citation>
    <scope>NUCLEOTIDE SEQUENCE [LARGE SCALE GENOMIC DNA]</scope>
    <source>
        <strain evidence="1 2">CCM 8649</strain>
    </source>
</reference>
<gene>
    <name evidence="1" type="ORF">BEN49_07340</name>
</gene>
<dbReference type="Proteomes" id="UP000177506">
    <property type="component" value="Unassembled WGS sequence"/>
</dbReference>
<name>A0A1G1TH12_9BACT</name>
<protein>
    <submittedName>
        <fullName evidence="1">Uncharacterized protein</fullName>
    </submittedName>
</protein>
<dbReference type="EMBL" id="MDZA01000188">
    <property type="protein sequence ID" value="OGX90162.1"/>
    <property type="molecule type" value="Genomic_DNA"/>
</dbReference>